<comment type="caution">
    <text evidence="2">The sequence shown here is derived from an EMBL/GenBank/DDBJ whole genome shotgun (WGS) entry which is preliminary data.</text>
</comment>
<reference evidence="2" key="1">
    <citation type="submission" date="2022-08" db="EMBL/GenBank/DDBJ databases">
        <authorList>
            <person name="Marques A."/>
        </authorList>
    </citation>
    <scope>NUCLEOTIDE SEQUENCE</scope>
    <source>
        <strain evidence="2">RhyPub2mFocal</strain>
        <tissue evidence="2">Leaves</tissue>
    </source>
</reference>
<sequence>MQPGEHEGERVEMLLRGIVAAPPHGLAVFVGRKAVLRPRAVSNRQETQQLRHQLDQLHLEADLTRTKSQHARQRLMRLTEKIENLKRRAANSVLAGKEVEAVELLVQKKQLVQALERLKYRIEVLDKLTTKINEAISMKQNKLIDNVAAEADIYEDKQEFGKDQISIPISGSTNKIDDLKGLQSYKEFLINIDKRLALLENDLEKVSTPEFLTGKTKQRLSDVLKDLLGIREMIASFIISLEDDN</sequence>
<accession>A0AAV8FU33</accession>
<gene>
    <name evidence="2" type="ORF">LUZ62_048014</name>
</gene>
<protein>
    <submittedName>
        <fullName evidence="2">Forkhead-associated domain protein</fullName>
    </submittedName>
</protein>
<organism evidence="2 3">
    <name type="scientific">Rhynchospora pubera</name>
    <dbReference type="NCBI Taxonomy" id="906938"/>
    <lineage>
        <taxon>Eukaryota</taxon>
        <taxon>Viridiplantae</taxon>
        <taxon>Streptophyta</taxon>
        <taxon>Embryophyta</taxon>
        <taxon>Tracheophyta</taxon>
        <taxon>Spermatophyta</taxon>
        <taxon>Magnoliopsida</taxon>
        <taxon>Liliopsida</taxon>
        <taxon>Poales</taxon>
        <taxon>Cyperaceae</taxon>
        <taxon>Cyperoideae</taxon>
        <taxon>Rhynchosporeae</taxon>
        <taxon>Rhynchospora</taxon>
    </lineage>
</organism>
<dbReference type="EMBL" id="JAMFTS010000002">
    <property type="protein sequence ID" value="KAJ4796768.1"/>
    <property type="molecule type" value="Genomic_DNA"/>
</dbReference>
<dbReference type="Proteomes" id="UP001140206">
    <property type="component" value="Chromosome 2"/>
</dbReference>
<keyword evidence="1" id="KW-0175">Coiled coil</keyword>
<feature type="coiled-coil region" evidence="1">
    <location>
        <begin position="68"/>
        <end position="128"/>
    </location>
</feature>
<proteinExistence type="predicted"/>
<name>A0AAV8FU33_9POAL</name>
<evidence type="ECO:0000313" key="3">
    <source>
        <dbReference type="Proteomes" id="UP001140206"/>
    </source>
</evidence>
<evidence type="ECO:0000313" key="2">
    <source>
        <dbReference type="EMBL" id="KAJ4796768.1"/>
    </source>
</evidence>
<dbReference type="PANTHER" id="PTHR37174">
    <property type="entry name" value="FORKHEAD-ASSOCIATED DOMAIN PROTEIN"/>
    <property type="match status" value="1"/>
</dbReference>
<keyword evidence="3" id="KW-1185">Reference proteome</keyword>
<evidence type="ECO:0000256" key="1">
    <source>
        <dbReference type="SAM" id="Coils"/>
    </source>
</evidence>
<dbReference type="AlphaFoldDB" id="A0AAV8FU33"/>
<dbReference type="PANTHER" id="PTHR37174:SF2">
    <property type="entry name" value="FORKHEAD-ASSOCIATED DOMAIN PROTEIN"/>
    <property type="match status" value="1"/>
</dbReference>